<name>A0A1S1K147_9MYCO</name>
<dbReference type="SUPFAM" id="SSF54373">
    <property type="entry name" value="FAD-linked reductases, C-terminal domain"/>
    <property type="match status" value="1"/>
</dbReference>
<evidence type="ECO:0000256" key="2">
    <source>
        <dbReference type="ARBA" id="ARBA00005995"/>
    </source>
</evidence>
<dbReference type="GO" id="GO:0016491">
    <property type="term" value="F:oxidoreductase activity"/>
    <property type="evidence" value="ECO:0007669"/>
    <property type="project" value="UniProtKB-KW"/>
</dbReference>
<accession>A0A1S1K147</accession>
<dbReference type="Gene3D" id="3.50.50.60">
    <property type="entry name" value="FAD/NAD(P)-binding domain"/>
    <property type="match status" value="1"/>
</dbReference>
<keyword evidence="3" id="KW-0560">Oxidoreductase</keyword>
<dbReference type="Gene3D" id="1.10.405.10">
    <property type="entry name" value="Guanine Nucleotide Dissociation Inhibitor, domain 1"/>
    <property type="match status" value="1"/>
</dbReference>
<keyword evidence="7" id="KW-1185">Reference proteome</keyword>
<dbReference type="PANTHER" id="PTHR43563">
    <property type="entry name" value="AMINE OXIDASE"/>
    <property type="match status" value="1"/>
</dbReference>
<dbReference type="InterPro" id="IPR036188">
    <property type="entry name" value="FAD/NAD-bd_sf"/>
</dbReference>
<dbReference type="OrthoDB" id="337830at2"/>
<protein>
    <recommendedName>
        <fullName evidence="5">Amine oxidase domain-containing protein</fullName>
    </recommendedName>
</protein>
<comment type="similarity">
    <text evidence="2">Belongs to the flavin monoamine oxidase family.</text>
</comment>
<proteinExistence type="inferred from homology"/>
<evidence type="ECO:0000313" key="6">
    <source>
        <dbReference type="EMBL" id="OHU00106.1"/>
    </source>
</evidence>
<accession>A0A1Q9W545</accession>
<comment type="cofactor">
    <cofactor evidence="1">
        <name>FAD</name>
        <dbReference type="ChEBI" id="CHEBI:57692"/>
    </cofactor>
</comment>
<feature type="binding site" evidence="4">
    <location>
        <begin position="35"/>
        <end position="36"/>
    </location>
    <ligand>
        <name>FAD</name>
        <dbReference type="ChEBI" id="CHEBI:57692"/>
    </ligand>
</feature>
<evidence type="ECO:0000256" key="3">
    <source>
        <dbReference type="ARBA" id="ARBA00023002"/>
    </source>
</evidence>
<reference evidence="6 7" key="1">
    <citation type="submission" date="2016-10" db="EMBL/GenBank/DDBJ databases">
        <title>Evaluation of Human, Animal and Environmental Mycobacterium chelonae Isolates by Core Genome Phylogenomic Analysis, Targeted Gene Comparison, and Anti-microbial Susceptibility Patterns: A Tale of Mistaken Identities.</title>
        <authorList>
            <person name="Fogelson S.B."/>
            <person name="Camus A.C."/>
            <person name="Lorenz W."/>
            <person name="Vasireddy R."/>
            <person name="Vasireddy S."/>
            <person name="Smith T."/>
            <person name="Brown-Elliott B.A."/>
            <person name="Wallace R.J.Jr."/>
            <person name="Hasan N.A."/>
            <person name="Reischl U."/>
            <person name="Sanchez S."/>
        </authorList>
    </citation>
    <scope>NUCLEOTIDE SEQUENCE [LARGE SCALE GENOMIC DNA]</scope>
    <source>
        <strain evidence="6 7">24999</strain>
    </source>
</reference>
<dbReference type="STRING" id="1908205.BKG60_23950"/>
<dbReference type="Gene3D" id="3.90.660.10">
    <property type="match status" value="1"/>
</dbReference>
<comment type="caution">
    <text evidence="6">The sequence shown here is derived from an EMBL/GenBank/DDBJ whole genome shotgun (WGS) entry which is preliminary data.</text>
</comment>
<gene>
    <name evidence="6" type="ORF">BKG61_13335</name>
</gene>
<feature type="binding site" evidence="4">
    <location>
        <position position="16"/>
    </location>
    <ligand>
        <name>FAD</name>
        <dbReference type="ChEBI" id="CHEBI:57692"/>
    </ligand>
</feature>
<evidence type="ECO:0000256" key="4">
    <source>
        <dbReference type="PIRSR" id="PIRSR601613-1"/>
    </source>
</evidence>
<organism evidence="6 7">
    <name type="scientific">Mycobacterium syngnathidarum</name>
    <dbReference type="NCBI Taxonomy" id="1908205"/>
    <lineage>
        <taxon>Bacteria</taxon>
        <taxon>Bacillati</taxon>
        <taxon>Actinomycetota</taxon>
        <taxon>Actinomycetes</taxon>
        <taxon>Mycobacteriales</taxon>
        <taxon>Mycobacteriaceae</taxon>
        <taxon>Mycobacterium</taxon>
    </lineage>
</organism>
<feature type="domain" description="Amine oxidase" evidence="5">
    <location>
        <begin position="15"/>
        <end position="451"/>
    </location>
</feature>
<feature type="binding site" evidence="4">
    <location>
        <position position="428"/>
    </location>
    <ligand>
        <name>FAD</name>
        <dbReference type="ChEBI" id="CHEBI:57692"/>
    </ligand>
</feature>
<dbReference type="Proteomes" id="UP000179636">
    <property type="component" value="Unassembled WGS sequence"/>
</dbReference>
<dbReference type="SUPFAM" id="SSF51905">
    <property type="entry name" value="FAD/NAD(P)-binding domain"/>
    <property type="match status" value="1"/>
</dbReference>
<dbReference type="AlphaFoldDB" id="A0A1S1K147"/>
<dbReference type="InterPro" id="IPR050703">
    <property type="entry name" value="Flavin_MAO"/>
</dbReference>
<sequence length="459" mass="48338">MTSADLDVIVAGAGVSGLVAARRLVSGGLTVAVVEARPQVGGRTMLTEAHGITIDRGGQFFGTGMRHLVALLEELEIGTKPNGSMRNPDDLDVWYRKGERQTYRGELPPLSESGGAALLTAMGQLQAMSDGISLEKPWDSPGAARLDAMTLGGWLDANVTDEEATYVLTALFSLACVAPPAQLSMLFALWFLAGAGGIEGMGADVDLTIVGGAGSVAQRLATDLGDRVRCDWPLRVVDRTDDGVSVTGPGGEVLTARRLIIAMSPADARHIEFGPQLPTARQALQTSWQQHAILKFHVFYHTPFWRAVGLSGAALSDLPGAPIVFDGSPEDDSVGILLGFLAIHSPRLFGGNEPELLDDPERLRDEIVGALTEYFGAAAAEPTTVLIHNWALEPHISGVLGATPPGLLTAFGEALRSPVGPIHWAGTETALRWSGWISGAVEAGERAAREVADALQPAN</sequence>
<dbReference type="InterPro" id="IPR002937">
    <property type="entry name" value="Amino_oxidase"/>
</dbReference>
<dbReference type="PRINTS" id="PR00757">
    <property type="entry name" value="AMINEOXDASEF"/>
</dbReference>
<dbReference type="RefSeq" id="WP_070945143.1">
    <property type="nucleotide sequence ID" value="NZ_MLCL01000086.1"/>
</dbReference>
<dbReference type="EMBL" id="MLHV01000010">
    <property type="protein sequence ID" value="OHU00106.1"/>
    <property type="molecule type" value="Genomic_DNA"/>
</dbReference>
<dbReference type="InterPro" id="IPR001613">
    <property type="entry name" value="Flavin_amine_oxidase"/>
</dbReference>
<evidence type="ECO:0000259" key="5">
    <source>
        <dbReference type="Pfam" id="PF01593"/>
    </source>
</evidence>
<dbReference type="PANTHER" id="PTHR43563:SF1">
    <property type="entry name" value="AMINE OXIDASE [FLAVIN-CONTAINING] B"/>
    <property type="match status" value="1"/>
</dbReference>
<evidence type="ECO:0000313" key="7">
    <source>
        <dbReference type="Proteomes" id="UP000179636"/>
    </source>
</evidence>
<evidence type="ECO:0000256" key="1">
    <source>
        <dbReference type="ARBA" id="ARBA00001974"/>
    </source>
</evidence>
<feature type="binding site" evidence="4">
    <location>
        <position position="340"/>
    </location>
    <ligand>
        <name>substrate</name>
    </ligand>
</feature>
<dbReference type="Pfam" id="PF01593">
    <property type="entry name" value="Amino_oxidase"/>
    <property type="match status" value="1"/>
</dbReference>